<dbReference type="AlphaFoldDB" id="A0AAF3FCZ1"/>
<dbReference type="InterPro" id="IPR050654">
    <property type="entry name" value="AChE-related_enzymes"/>
</dbReference>
<keyword evidence="3 4" id="KW-0378">Hydrolase</keyword>
<evidence type="ECO:0000256" key="3">
    <source>
        <dbReference type="ARBA" id="ARBA00022801"/>
    </source>
</evidence>
<protein>
    <recommendedName>
        <fullName evidence="4">Carboxylic ester hydrolase</fullName>
        <ecNumber evidence="4">3.1.1.-</ecNumber>
    </recommendedName>
</protein>
<dbReference type="SUPFAM" id="SSF53474">
    <property type="entry name" value="alpha/beta-Hydrolases"/>
    <property type="match status" value="1"/>
</dbReference>
<sequence>MLLFLIFFSLIEIIASQNPLVITKYGPVVGTTYTTTNGAKVSEFIGVPFAAPPIGNLRFEKPQPPIPWTAPKHVVAYQPACVPCEREQYTFSEDCLYLNIWTPSLNNTLFPVVIYIHGGGYINGAGSMDNRQMREIYAQNGVVFVSIQYRLGVLGFMTLNDTRLPANLGLWDQNMALRWVQENIGKFGGDSKRVTIWGTSAGSSSVGQHTLSPKSQGLFQQAFEQSASPIAAFARGNENVEFAMNTIIQLRCSTHGDVKSCLRTKSLDDFFNVGKGCHYNDLTIFATSPMIDGDFFTEQPEQAIQSAPVIPTLIGLNSNEGRLFILQAALPFSLASQSWNSMTDDVFYDLIEQWVVNRGYNEQAQQAAEDIFQFYAQNNKNASDHYFWIEQWTRLFTDFFFNVPAVREAVLKSQAKSPVYAFVLDYFNQETWPANYPCQGSTHTSEMPYCLGENVNFTPTQEDVTVANFMREFIIQFIKTGNPSIAAFKWDPFTASQLQYLSFKPKPSMSTDLFVDSYNFWTKTMQKYNFDFVTRRAWSA</sequence>
<keyword evidence="6" id="KW-1185">Reference proteome</keyword>
<feature type="chain" id="PRO_5041776735" description="Carboxylic ester hydrolase" evidence="4">
    <location>
        <begin position="17"/>
        <end position="540"/>
    </location>
</feature>
<dbReference type="GO" id="GO:0005886">
    <property type="term" value="C:plasma membrane"/>
    <property type="evidence" value="ECO:0007669"/>
    <property type="project" value="TreeGrafter"/>
</dbReference>
<dbReference type="GO" id="GO:0019695">
    <property type="term" value="P:choline metabolic process"/>
    <property type="evidence" value="ECO:0007669"/>
    <property type="project" value="TreeGrafter"/>
</dbReference>
<proteinExistence type="inferred from homology"/>
<dbReference type="WBParaSite" id="MBELARI_LOCUS4767">
    <property type="protein sequence ID" value="MBELARI_LOCUS4767"/>
    <property type="gene ID" value="MBELARI_LOCUS4767"/>
</dbReference>
<dbReference type="GO" id="GO:0006581">
    <property type="term" value="P:acetylcholine catabolic process"/>
    <property type="evidence" value="ECO:0007669"/>
    <property type="project" value="TreeGrafter"/>
</dbReference>
<evidence type="ECO:0000313" key="6">
    <source>
        <dbReference type="Proteomes" id="UP000887575"/>
    </source>
</evidence>
<feature type="domain" description="Carboxylesterase type B" evidence="5">
    <location>
        <begin position="18"/>
        <end position="521"/>
    </location>
</feature>
<evidence type="ECO:0000259" key="5">
    <source>
        <dbReference type="Pfam" id="PF00135"/>
    </source>
</evidence>
<keyword evidence="2" id="KW-0719">Serine esterase</keyword>
<dbReference type="PANTHER" id="PTHR43918">
    <property type="entry name" value="ACETYLCHOLINESTERASE"/>
    <property type="match status" value="1"/>
</dbReference>
<dbReference type="GO" id="GO:0003990">
    <property type="term" value="F:acetylcholinesterase activity"/>
    <property type="evidence" value="ECO:0007669"/>
    <property type="project" value="TreeGrafter"/>
</dbReference>
<dbReference type="PROSITE" id="PS00941">
    <property type="entry name" value="CARBOXYLESTERASE_B_2"/>
    <property type="match status" value="1"/>
</dbReference>
<dbReference type="PROSITE" id="PS00122">
    <property type="entry name" value="CARBOXYLESTERASE_B_1"/>
    <property type="match status" value="1"/>
</dbReference>
<dbReference type="PANTHER" id="PTHR43918:SF4">
    <property type="entry name" value="CARBOXYLIC ESTER HYDROLASE"/>
    <property type="match status" value="1"/>
</dbReference>
<dbReference type="InterPro" id="IPR019819">
    <property type="entry name" value="Carboxylesterase_B_CS"/>
</dbReference>
<dbReference type="EC" id="3.1.1.-" evidence="4"/>
<dbReference type="GO" id="GO:0005615">
    <property type="term" value="C:extracellular space"/>
    <property type="evidence" value="ECO:0007669"/>
    <property type="project" value="TreeGrafter"/>
</dbReference>
<dbReference type="Gene3D" id="3.40.50.1820">
    <property type="entry name" value="alpha/beta hydrolase"/>
    <property type="match status" value="1"/>
</dbReference>
<keyword evidence="4" id="KW-0732">Signal</keyword>
<name>A0AAF3FCZ1_9BILA</name>
<organism evidence="6 7">
    <name type="scientific">Mesorhabditis belari</name>
    <dbReference type="NCBI Taxonomy" id="2138241"/>
    <lineage>
        <taxon>Eukaryota</taxon>
        <taxon>Metazoa</taxon>
        <taxon>Ecdysozoa</taxon>
        <taxon>Nematoda</taxon>
        <taxon>Chromadorea</taxon>
        <taxon>Rhabditida</taxon>
        <taxon>Rhabditina</taxon>
        <taxon>Rhabditomorpha</taxon>
        <taxon>Rhabditoidea</taxon>
        <taxon>Rhabditidae</taxon>
        <taxon>Mesorhabditinae</taxon>
        <taxon>Mesorhabditis</taxon>
    </lineage>
</organism>
<comment type="similarity">
    <text evidence="1 4">Belongs to the type-B carboxylesterase/lipase family.</text>
</comment>
<dbReference type="InterPro" id="IPR002018">
    <property type="entry name" value="CarbesteraseB"/>
</dbReference>
<feature type="signal peptide" evidence="4">
    <location>
        <begin position="1"/>
        <end position="16"/>
    </location>
</feature>
<dbReference type="Pfam" id="PF00135">
    <property type="entry name" value="COesterase"/>
    <property type="match status" value="1"/>
</dbReference>
<accession>A0AAF3FCZ1</accession>
<evidence type="ECO:0000313" key="7">
    <source>
        <dbReference type="WBParaSite" id="MBELARI_LOCUS4767"/>
    </source>
</evidence>
<dbReference type="Proteomes" id="UP000887575">
    <property type="component" value="Unassembled WGS sequence"/>
</dbReference>
<evidence type="ECO:0000256" key="1">
    <source>
        <dbReference type="ARBA" id="ARBA00005964"/>
    </source>
</evidence>
<dbReference type="InterPro" id="IPR029058">
    <property type="entry name" value="AB_hydrolase_fold"/>
</dbReference>
<dbReference type="InterPro" id="IPR019826">
    <property type="entry name" value="Carboxylesterase_B_AS"/>
</dbReference>
<evidence type="ECO:0000256" key="4">
    <source>
        <dbReference type="RuleBase" id="RU361235"/>
    </source>
</evidence>
<evidence type="ECO:0000256" key="2">
    <source>
        <dbReference type="ARBA" id="ARBA00022487"/>
    </source>
</evidence>
<reference evidence="7" key="1">
    <citation type="submission" date="2024-02" db="UniProtKB">
        <authorList>
            <consortium name="WormBaseParasite"/>
        </authorList>
    </citation>
    <scope>IDENTIFICATION</scope>
</reference>